<feature type="compositionally biased region" description="Acidic residues" evidence="1">
    <location>
        <begin position="128"/>
        <end position="140"/>
    </location>
</feature>
<feature type="region of interest" description="Disordered" evidence="1">
    <location>
        <begin position="121"/>
        <end position="142"/>
    </location>
</feature>
<organism evidence="3 4">
    <name type="scientific">Pinctada imbricata</name>
    <name type="common">Atlantic pearl-oyster</name>
    <name type="synonym">Pinctada martensii</name>
    <dbReference type="NCBI Taxonomy" id="66713"/>
    <lineage>
        <taxon>Eukaryota</taxon>
        <taxon>Metazoa</taxon>
        <taxon>Spiralia</taxon>
        <taxon>Lophotrochozoa</taxon>
        <taxon>Mollusca</taxon>
        <taxon>Bivalvia</taxon>
        <taxon>Autobranchia</taxon>
        <taxon>Pteriomorphia</taxon>
        <taxon>Pterioida</taxon>
        <taxon>Pterioidea</taxon>
        <taxon>Pteriidae</taxon>
        <taxon>Pinctada</taxon>
    </lineage>
</organism>
<name>A0AA88YMQ2_PINIB</name>
<sequence length="405" mass="47243">MLASFRLKIFRSTTHGLVIIQSRLTKANSIVSFLIQSSNENQCYKRNIATTAVLANQQFGYKLKNNVRDCYSLLNVPEDCTDEELRDAYLKLAKIYHPDSGTSTADARKFSQVQNAYQAARTHRESPESEIDMEEEEEDEGIRVRHTVPQHRQYLTYEGVGFGSPGQRQRQYQQYKVMKATEKVHDHRVQKWASQKEGALVVREKTEAKKAKISNAIDRLVEDLIQESMKSGDFDNLPGMGKPLNFSERNPLVDSMTHNLNKILINNGFTPEWIMLEKEIRDEMKKARGNLAKEVKRLGLPPFESETSNTRWILRENIFREAVTNINQLIVKFNMVVPIMEKQMIPFNVEKEVERVKVKYDEYVNFASEDWYGTMNSEQYQGSYGYKEEPLRWRDVWKNIRDSFK</sequence>
<comment type="caution">
    <text evidence="3">The sequence shown here is derived from an EMBL/GenBank/DDBJ whole genome shotgun (WGS) entry which is preliminary data.</text>
</comment>
<protein>
    <recommendedName>
        <fullName evidence="2">J domain-containing protein</fullName>
    </recommendedName>
</protein>
<evidence type="ECO:0000313" key="4">
    <source>
        <dbReference type="Proteomes" id="UP001186944"/>
    </source>
</evidence>
<dbReference type="SMART" id="SM00271">
    <property type="entry name" value="DnaJ"/>
    <property type="match status" value="1"/>
</dbReference>
<keyword evidence="4" id="KW-1185">Reference proteome</keyword>
<dbReference type="PRINTS" id="PR00625">
    <property type="entry name" value="JDOMAIN"/>
</dbReference>
<reference evidence="3" key="1">
    <citation type="submission" date="2019-08" db="EMBL/GenBank/DDBJ databases">
        <title>The improved chromosome-level genome for the pearl oyster Pinctada fucata martensii using PacBio sequencing and Hi-C.</title>
        <authorList>
            <person name="Zheng Z."/>
        </authorList>
    </citation>
    <scope>NUCLEOTIDE SEQUENCE</scope>
    <source>
        <strain evidence="3">ZZ-2019</strain>
        <tissue evidence="3">Adductor muscle</tissue>
    </source>
</reference>
<dbReference type="SUPFAM" id="SSF46565">
    <property type="entry name" value="Chaperone J-domain"/>
    <property type="match status" value="1"/>
</dbReference>
<dbReference type="Pfam" id="PF09350">
    <property type="entry name" value="DJC28_CD"/>
    <property type="match status" value="1"/>
</dbReference>
<dbReference type="InterPro" id="IPR036869">
    <property type="entry name" value="J_dom_sf"/>
</dbReference>
<dbReference type="InterPro" id="IPR001623">
    <property type="entry name" value="DnaJ_domain"/>
</dbReference>
<feature type="domain" description="J" evidence="2">
    <location>
        <begin position="69"/>
        <end position="135"/>
    </location>
</feature>
<gene>
    <name evidence="3" type="ORF">FSP39_015853</name>
</gene>
<dbReference type="EMBL" id="VSWD01000001">
    <property type="protein sequence ID" value="KAK3108793.1"/>
    <property type="molecule type" value="Genomic_DNA"/>
</dbReference>
<dbReference type="InterPro" id="IPR018961">
    <property type="entry name" value="DnaJ_homolog_subfam-C_membr-28"/>
</dbReference>
<evidence type="ECO:0000259" key="2">
    <source>
        <dbReference type="PROSITE" id="PS50076"/>
    </source>
</evidence>
<dbReference type="Gene3D" id="1.10.287.110">
    <property type="entry name" value="DnaJ domain"/>
    <property type="match status" value="1"/>
</dbReference>
<dbReference type="PANTHER" id="PTHR39158:SF1">
    <property type="entry name" value="DNAJ HOMOLOG SUBFAMILY C MEMBER 28"/>
    <property type="match status" value="1"/>
</dbReference>
<dbReference type="AlphaFoldDB" id="A0AA88YMQ2"/>
<dbReference type="Proteomes" id="UP001186944">
    <property type="component" value="Unassembled WGS sequence"/>
</dbReference>
<dbReference type="PROSITE" id="PS50076">
    <property type="entry name" value="DNAJ_2"/>
    <property type="match status" value="1"/>
</dbReference>
<evidence type="ECO:0000313" key="3">
    <source>
        <dbReference type="EMBL" id="KAK3108793.1"/>
    </source>
</evidence>
<proteinExistence type="predicted"/>
<dbReference type="Pfam" id="PF00226">
    <property type="entry name" value="DnaJ"/>
    <property type="match status" value="1"/>
</dbReference>
<accession>A0AA88YMQ2</accession>
<evidence type="ECO:0000256" key="1">
    <source>
        <dbReference type="SAM" id="MobiDB-lite"/>
    </source>
</evidence>
<dbReference type="PANTHER" id="PTHR39158">
    <property type="entry name" value="OS08G0560600 PROTEIN"/>
    <property type="match status" value="1"/>
</dbReference>
<dbReference type="CDD" id="cd06257">
    <property type="entry name" value="DnaJ"/>
    <property type="match status" value="1"/>
</dbReference>
<dbReference type="InterPro" id="IPR052573">
    <property type="entry name" value="DnaJ_C_subfamily_28"/>
</dbReference>